<feature type="compositionally biased region" description="Polar residues" evidence="1">
    <location>
        <begin position="489"/>
        <end position="502"/>
    </location>
</feature>
<protein>
    <submittedName>
        <fullName evidence="2">Uncharacterized protein</fullName>
    </submittedName>
</protein>
<comment type="caution">
    <text evidence="2">The sequence shown here is derived from an EMBL/GenBank/DDBJ whole genome shotgun (WGS) entry which is preliminary data.</text>
</comment>
<feature type="region of interest" description="Disordered" evidence="1">
    <location>
        <begin position="83"/>
        <end position="111"/>
    </location>
</feature>
<feature type="compositionally biased region" description="Basic residues" evidence="1">
    <location>
        <begin position="309"/>
        <end position="320"/>
    </location>
</feature>
<evidence type="ECO:0000313" key="2">
    <source>
        <dbReference type="EMBL" id="KAK7521887.1"/>
    </source>
</evidence>
<dbReference type="Proteomes" id="UP001363622">
    <property type="component" value="Unassembled WGS sequence"/>
</dbReference>
<reference evidence="2 3" key="1">
    <citation type="submission" date="2024-04" db="EMBL/GenBank/DDBJ databases">
        <title>Phyllosticta paracitricarpa is synonymous to the EU quarantine fungus P. citricarpa based on phylogenomic analyses.</title>
        <authorList>
            <consortium name="Lawrence Berkeley National Laboratory"/>
            <person name="Van Ingen-Buijs V.A."/>
            <person name="Van Westerhoven A.C."/>
            <person name="Haridas S."/>
            <person name="Skiadas P."/>
            <person name="Martin F."/>
            <person name="Groenewald J.Z."/>
            <person name="Crous P.W."/>
            <person name="Seidl M.F."/>
        </authorList>
    </citation>
    <scope>NUCLEOTIDE SEQUENCE [LARGE SCALE GENOMIC DNA]</scope>
    <source>
        <strain evidence="2 3">CBS 123371</strain>
    </source>
</reference>
<organism evidence="2 3">
    <name type="scientific">Phyllosticta citriasiana</name>
    <dbReference type="NCBI Taxonomy" id="595635"/>
    <lineage>
        <taxon>Eukaryota</taxon>
        <taxon>Fungi</taxon>
        <taxon>Dikarya</taxon>
        <taxon>Ascomycota</taxon>
        <taxon>Pezizomycotina</taxon>
        <taxon>Dothideomycetes</taxon>
        <taxon>Dothideomycetes incertae sedis</taxon>
        <taxon>Botryosphaeriales</taxon>
        <taxon>Phyllostictaceae</taxon>
        <taxon>Phyllosticta</taxon>
    </lineage>
</organism>
<gene>
    <name evidence="2" type="ORF">IWZ03DRAFT_421102</name>
</gene>
<feature type="region of interest" description="Disordered" evidence="1">
    <location>
        <begin position="299"/>
        <end position="323"/>
    </location>
</feature>
<evidence type="ECO:0000256" key="1">
    <source>
        <dbReference type="SAM" id="MobiDB-lite"/>
    </source>
</evidence>
<proteinExistence type="predicted"/>
<evidence type="ECO:0000313" key="3">
    <source>
        <dbReference type="Proteomes" id="UP001363622"/>
    </source>
</evidence>
<sequence length="502" mass="56546">MASSPFPSSGIPLHCSICPKRPNFSDVSHLLTHVASKGHLSHYYKIKVKAASEAECQRQIEAYDRWYAEWGVEDLMSERMNLKEKKRTRTRAANSRARQMSNAPQDQLRRKAANALDPRLGEKLIKHEPSPTPPPGYNGQFQPSFAPKVQTWPSPLTNTTAYSSLYGHDYDGSEIFTTKSDSISRTTTPPPLHNASIPIGLDHENDMAVSEASKLKGVFWPGMDIFDSATPEMKRKRNQKKDVSVVEQLEHNSQEVEATELVWTPFGSFKKQKPISGSVTDSSPIKLEASPKHGFLDRAALADLDPNAHRRRRRSPRKRAAQALYEEDEQDYQEYLAHDRRNRKKTFGVFRDNDEVSFTKPAALSTLTAEYQPLHQALQNEAHATNFDFGKLQNDPFQQSYDGFNFDFPPQPNHNYFGGNLSYQSQLPTYNHHSVFQGDLSGLFGLSNAAVAQSNSGWMNGSYQPTDDPFKQPHTQASIHLKSEDDNKTITAPASPNSRRID</sequence>
<feature type="region of interest" description="Disordered" evidence="1">
    <location>
        <begin position="479"/>
        <end position="502"/>
    </location>
</feature>
<name>A0ABR1KZ81_9PEZI</name>
<accession>A0ABR1KZ81</accession>
<dbReference type="EMBL" id="JBBPHU010000002">
    <property type="protein sequence ID" value="KAK7521887.1"/>
    <property type="molecule type" value="Genomic_DNA"/>
</dbReference>
<keyword evidence="3" id="KW-1185">Reference proteome</keyword>